<dbReference type="InterPro" id="IPR036282">
    <property type="entry name" value="Glutathione-S-Trfase_C_sf"/>
</dbReference>
<dbReference type="PANTHER" id="PTHR43986:SF1">
    <property type="entry name" value="ELONGATION FACTOR 1-GAMMA"/>
    <property type="match status" value="1"/>
</dbReference>
<dbReference type="InterPro" id="IPR036249">
    <property type="entry name" value="Thioredoxin-like_sf"/>
</dbReference>
<reference evidence="3 4" key="1">
    <citation type="submission" date="2019-03" db="EMBL/GenBank/DDBJ databases">
        <title>Genomic Encyclopedia of Type Strains, Phase III (KMG-III): the genomes of soil and plant-associated and newly described type strains.</title>
        <authorList>
            <person name="Whitman W."/>
        </authorList>
    </citation>
    <scope>NUCLEOTIDE SEQUENCE [LARGE SCALE GENOMIC DNA]</scope>
    <source>
        <strain evidence="3 4">CECT 8976</strain>
    </source>
</reference>
<dbReference type="PANTHER" id="PTHR43986">
    <property type="entry name" value="ELONGATION FACTOR 1-GAMMA"/>
    <property type="match status" value="1"/>
</dbReference>
<dbReference type="InterPro" id="IPR004046">
    <property type="entry name" value="GST_C"/>
</dbReference>
<organism evidence="3 4">
    <name type="scientific">Paludibacterium purpuratum</name>
    <dbReference type="NCBI Taxonomy" id="1144873"/>
    <lineage>
        <taxon>Bacteria</taxon>
        <taxon>Pseudomonadati</taxon>
        <taxon>Pseudomonadota</taxon>
        <taxon>Betaproteobacteria</taxon>
        <taxon>Neisseriales</taxon>
        <taxon>Chromobacteriaceae</taxon>
        <taxon>Paludibacterium</taxon>
    </lineage>
</organism>
<dbReference type="SFLD" id="SFLDS00019">
    <property type="entry name" value="Glutathione_Transferase_(cytos"/>
    <property type="match status" value="1"/>
</dbReference>
<evidence type="ECO:0000259" key="1">
    <source>
        <dbReference type="PROSITE" id="PS50404"/>
    </source>
</evidence>
<evidence type="ECO:0000313" key="4">
    <source>
        <dbReference type="Proteomes" id="UP000295611"/>
    </source>
</evidence>
<dbReference type="Gene3D" id="1.20.1050.10">
    <property type="match status" value="1"/>
</dbReference>
<evidence type="ECO:0000313" key="3">
    <source>
        <dbReference type="EMBL" id="TDR82990.1"/>
    </source>
</evidence>
<dbReference type="SUPFAM" id="SSF47616">
    <property type="entry name" value="GST C-terminal domain-like"/>
    <property type="match status" value="1"/>
</dbReference>
<dbReference type="PROSITE" id="PS50405">
    <property type="entry name" value="GST_CTER"/>
    <property type="match status" value="1"/>
</dbReference>
<accession>A0A4R7BD26</accession>
<dbReference type="Pfam" id="PF00043">
    <property type="entry name" value="GST_C"/>
    <property type="match status" value="1"/>
</dbReference>
<dbReference type="InterPro" id="IPR004045">
    <property type="entry name" value="Glutathione_S-Trfase_N"/>
</dbReference>
<dbReference type="CDD" id="cd00299">
    <property type="entry name" value="GST_C_family"/>
    <property type="match status" value="1"/>
</dbReference>
<protein>
    <submittedName>
        <fullName evidence="3">Glutathione S-transferase</fullName>
    </submittedName>
</protein>
<name>A0A4R7BD26_9NEIS</name>
<comment type="caution">
    <text evidence="3">The sequence shown here is derived from an EMBL/GenBank/DDBJ whole genome shotgun (WGS) entry which is preliminary data.</text>
</comment>
<feature type="domain" description="GST N-terminal" evidence="1">
    <location>
        <begin position="1"/>
        <end position="79"/>
    </location>
</feature>
<dbReference type="GO" id="GO:0005737">
    <property type="term" value="C:cytoplasm"/>
    <property type="evidence" value="ECO:0007669"/>
    <property type="project" value="TreeGrafter"/>
</dbReference>
<dbReference type="GO" id="GO:0016740">
    <property type="term" value="F:transferase activity"/>
    <property type="evidence" value="ECO:0007669"/>
    <property type="project" value="UniProtKB-KW"/>
</dbReference>
<proteinExistence type="predicted"/>
<feature type="domain" description="GST C-terminal" evidence="2">
    <location>
        <begin position="114"/>
        <end position="246"/>
    </location>
</feature>
<dbReference type="InterPro" id="IPR040079">
    <property type="entry name" value="Glutathione_S-Trfase"/>
</dbReference>
<dbReference type="Gene3D" id="3.40.30.10">
    <property type="entry name" value="Glutaredoxin"/>
    <property type="match status" value="1"/>
</dbReference>
<dbReference type="SUPFAM" id="SSF52833">
    <property type="entry name" value="Thioredoxin-like"/>
    <property type="match status" value="1"/>
</dbReference>
<dbReference type="EMBL" id="SNZP01000001">
    <property type="protein sequence ID" value="TDR82990.1"/>
    <property type="molecule type" value="Genomic_DNA"/>
</dbReference>
<gene>
    <name evidence="3" type="ORF">DFP86_101384</name>
</gene>
<sequence>MMMNLIQFPYSHFCEKARWALDYKGQSYARENLLPGLHLLRTKRLAPRGTVPILQHDQQVIQGSDAIIDYLDAHWPQHPLTPQDPDLARQADEWEQYAAREIGVPLRRWFYSQALGDRRRALMFLQVDATPLQRAVLQTAYPLLRLLMKKGMNINPATGEASRLRLEAALDRLDASLAGRAFLVGDQFSRADLTVCALLAPLVAIGKSEAELADALTPVLLAWRQTQSVRPCFDWVRGIYRDYRRK</sequence>
<dbReference type="PROSITE" id="PS50404">
    <property type="entry name" value="GST_NTER"/>
    <property type="match status" value="1"/>
</dbReference>
<dbReference type="Proteomes" id="UP000295611">
    <property type="component" value="Unassembled WGS sequence"/>
</dbReference>
<evidence type="ECO:0000259" key="2">
    <source>
        <dbReference type="PROSITE" id="PS50405"/>
    </source>
</evidence>
<dbReference type="CDD" id="cd00570">
    <property type="entry name" value="GST_N_family"/>
    <property type="match status" value="1"/>
</dbReference>
<keyword evidence="3" id="KW-0808">Transferase</keyword>
<dbReference type="InterPro" id="IPR010987">
    <property type="entry name" value="Glutathione-S-Trfase_C-like"/>
</dbReference>
<dbReference type="AlphaFoldDB" id="A0A4R7BD26"/>
<dbReference type="GO" id="GO:0006414">
    <property type="term" value="P:translational elongation"/>
    <property type="evidence" value="ECO:0007669"/>
    <property type="project" value="TreeGrafter"/>
</dbReference>
<dbReference type="InterPro" id="IPR050802">
    <property type="entry name" value="EF-GSTs"/>
</dbReference>
<keyword evidence="4" id="KW-1185">Reference proteome</keyword>
<dbReference type="Pfam" id="PF13417">
    <property type="entry name" value="GST_N_3"/>
    <property type="match status" value="1"/>
</dbReference>